<dbReference type="InterPro" id="IPR015940">
    <property type="entry name" value="UBA"/>
</dbReference>
<reference evidence="5" key="1">
    <citation type="submission" date="2022-08" db="EMBL/GenBank/DDBJ databases">
        <title>Novel sulfate-reducing endosymbionts in the free-living metamonad Anaeramoeba.</title>
        <authorList>
            <person name="Jerlstrom-Hultqvist J."/>
            <person name="Cepicka I."/>
            <person name="Gallot-Lavallee L."/>
            <person name="Salas-Leiva D."/>
            <person name="Curtis B.A."/>
            <person name="Zahonova K."/>
            <person name="Pipaliya S."/>
            <person name="Dacks J."/>
            <person name="Roger A.J."/>
        </authorList>
    </citation>
    <scope>NUCLEOTIDE SEQUENCE</scope>
    <source>
        <strain evidence="5">Schooner1</strain>
    </source>
</reference>
<dbReference type="PROSITE" id="PS51745">
    <property type="entry name" value="PB1"/>
    <property type="match status" value="1"/>
</dbReference>
<keyword evidence="1" id="KW-0175">Coiled coil</keyword>
<evidence type="ECO:0000313" key="5">
    <source>
        <dbReference type="EMBL" id="KAJ6229919.1"/>
    </source>
</evidence>
<organism evidence="5 6">
    <name type="scientific">Anaeramoeba flamelloides</name>
    <dbReference type="NCBI Taxonomy" id="1746091"/>
    <lineage>
        <taxon>Eukaryota</taxon>
        <taxon>Metamonada</taxon>
        <taxon>Anaeramoebidae</taxon>
        <taxon>Anaeramoeba</taxon>
    </lineage>
</organism>
<evidence type="ECO:0000259" key="4">
    <source>
        <dbReference type="PROSITE" id="PS51745"/>
    </source>
</evidence>
<dbReference type="SMART" id="SM00666">
    <property type="entry name" value="PB1"/>
    <property type="match status" value="1"/>
</dbReference>
<dbReference type="CDD" id="cd05992">
    <property type="entry name" value="PB1"/>
    <property type="match status" value="1"/>
</dbReference>
<dbReference type="Pfam" id="PF00564">
    <property type="entry name" value="PB1"/>
    <property type="match status" value="1"/>
</dbReference>
<accession>A0ABQ8XF40</accession>
<dbReference type="InterPro" id="IPR009060">
    <property type="entry name" value="UBA-like_sf"/>
</dbReference>
<evidence type="ECO:0000256" key="2">
    <source>
        <dbReference type="SAM" id="MobiDB-lite"/>
    </source>
</evidence>
<dbReference type="PANTHER" id="PTHR20930:SF0">
    <property type="entry name" value="PROTEIN ILRUN"/>
    <property type="match status" value="1"/>
</dbReference>
<dbReference type="Gene3D" id="1.10.8.10">
    <property type="entry name" value="DNA helicase RuvA subunit, C-terminal domain"/>
    <property type="match status" value="1"/>
</dbReference>
<name>A0ABQ8XF40_9EUKA</name>
<feature type="domain" description="PB1" evidence="4">
    <location>
        <begin position="15"/>
        <end position="99"/>
    </location>
</feature>
<dbReference type="Proteomes" id="UP001150062">
    <property type="component" value="Unassembled WGS sequence"/>
</dbReference>
<evidence type="ECO:0000256" key="1">
    <source>
        <dbReference type="SAM" id="Coils"/>
    </source>
</evidence>
<comment type="caution">
    <text evidence="5">The sequence shown here is derived from an EMBL/GenBank/DDBJ whole genome shotgun (WGS) entry which is preliminary data.</text>
</comment>
<dbReference type="EMBL" id="JAOAOG010000316">
    <property type="protein sequence ID" value="KAJ6229919.1"/>
    <property type="molecule type" value="Genomic_DNA"/>
</dbReference>
<dbReference type="InterPro" id="IPR053793">
    <property type="entry name" value="PB1-like"/>
</dbReference>
<dbReference type="PANTHER" id="PTHR20930">
    <property type="entry name" value="OVARIAN CARCINOMA ANTIGEN CA125-RELATED"/>
    <property type="match status" value="1"/>
</dbReference>
<evidence type="ECO:0008006" key="7">
    <source>
        <dbReference type="Google" id="ProtNLM"/>
    </source>
</evidence>
<evidence type="ECO:0000259" key="3">
    <source>
        <dbReference type="PROSITE" id="PS50030"/>
    </source>
</evidence>
<gene>
    <name evidence="5" type="ORF">M0813_07332</name>
</gene>
<evidence type="ECO:0000313" key="6">
    <source>
        <dbReference type="Proteomes" id="UP001150062"/>
    </source>
</evidence>
<feature type="coiled-coil region" evidence="1">
    <location>
        <begin position="245"/>
        <end position="295"/>
    </location>
</feature>
<keyword evidence="6" id="KW-1185">Reference proteome</keyword>
<dbReference type="SUPFAM" id="SSF54277">
    <property type="entry name" value="CAD &amp; PB1 domains"/>
    <property type="match status" value="1"/>
</dbReference>
<protein>
    <recommendedName>
        <fullName evidence="7">PB1 domain-containing protein</fullName>
    </recommendedName>
</protein>
<dbReference type="InterPro" id="IPR000270">
    <property type="entry name" value="PB1_dom"/>
</dbReference>
<sequence length="328" mass="38356">MSELLIVEKNKNTTSISIKVFFNQEFRRFSVSGETTYNELCELLQQIFNIDMKENKFTLRYKDDEEEFVLFSSDLELDEALSFAKQSNPPILRLFLATANKEVEIEEEEEEEEEGDNEENFGQCNGMKYPMKGKFKKGFGMGCPMGFGMRGMGRGFGRGFGHHHNHHFGHHHGHHFGPNHEHPFGMGCPMKFGMRGMGRGFGRGFGRGRGMGRGMGRGFGMRGFFCPPLSKKEKMEFRKQRKFQKKQMRKEKMEFKKQLREQKKLFKKELKEQKNQRNLNKNNDYEAQLDTLSNLGFENRKYNLKLLNSFNGNLEETLNFLLNEQNQN</sequence>
<dbReference type="SUPFAM" id="SSF46934">
    <property type="entry name" value="UBA-like"/>
    <property type="match status" value="1"/>
</dbReference>
<feature type="region of interest" description="Disordered" evidence="2">
    <location>
        <begin position="103"/>
        <end position="124"/>
    </location>
</feature>
<feature type="compositionally biased region" description="Acidic residues" evidence="2">
    <location>
        <begin position="104"/>
        <end position="119"/>
    </location>
</feature>
<dbReference type="Gene3D" id="3.10.20.90">
    <property type="entry name" value="Phosphatidylinositol 3-kinase Catalytic Subunit, Chain A, domain 1"/>
    <property type="match status" value="1"/>
</dbReference>
<dbReference type="PROSITE" id="PS50030">
    <property type="entry name" value="UBA"/>
    <property type="match status" value="1"/>
</dbReference>
<proteinExistence type="predicted"/>
<feature type="domain" description="UBA" evidence="3">
    <location>
        <begin position="282"/>
        <end position="324"/>
    </location>
</feature>